<sequence length="70" mass="7806">MTNFLIKLADKLSSKLIPTTPRTSEHQAGALLYHDNGSISLNLANKKVQRKITHQLEALARIDINKSNHS</sequence>
<name>A0A095Z633_9BURK</name>
<dbReference type="RefSeq" id="WP_036559696.1">
    <property type="nucleotide sequence ID" value="NZ_JRNI01000029.1"/>
</dbReference>
<protein>
    <submittedName>
        <fullName evidence="1">Uncharacterized protein</fullName>
    </submittedName>
</protein>
<evidence type="ECO:0000313" key="1">
    <source>
        <dbReference type="EMBL" id="KGF30138.1"/>
    </source>
</evidence>
<organism evidence="1 2">
    <name type="scientific">Oligella urethralis DNF00040</name>
    <dbReference type="NCBI Taxonomy" id="1401065"/>
    <lineage>
        <taxon>Bacteria</taxon>
        <taxon>Pseudomonadati</taxon>
        <taxon>Pseudomonadota</taxon>
        <taxon>Betaproteobacteria</taxon>
        <taxon>Burkholderiales</taxon>
        <taxon>Alcaligenaceae</taxon>
        <taxon>Oligella</taxon>
    </lineage>
</organism>
<dbReference type="Proteomes" id="UP000029629">
    <property type="component" value="Unassembled WGS sequence"/>
</dbReference>
<keyword evidence="2" id="KW-1185">Reference proteome</keyword>
<proteinExistence type="predicted"/>
<dbReference type="EMBL" id="JRNI01000029">
    <property type="protein sequence ID" value="KGF30138.1"/>
    <property type="molecule type" value="Genomic_DNA"/>
</dbReference>
<comment type="caution">
    <text evidence="1">The sequence shown here is derived from an EMBL/GenBank/DDBJ whole genome shotgun (WGS) entry which is preliminary data.</text>
</comment>
<reference evidence="1" key="1">
    <citation type="submission" date="2014-07" db="EMBL/GenBank/DDBJ databases">
        <authorList>
            <person name="McCorrison J."/>
            <person name="Sanka R."/>
            <person name="Torralba M."/>
            <person name="Gillis M."/>
            <person name="Haft D.H."/>
            <person name="Methe B."/>
            <person name="Sutton G."/>
            <person name="Nelson K.E."/>
        </authorList>
    </citation>
    <scope>NUCLEOTIDE SEQUENCE [LARGE SCALE GENOMIC DNA]</scope>
    <source>
        <strain evidence="1">DNF00040</strain>
    </source>
</reference>
<gene>
    <name evidence="1" type="ORF">HMPREF2130_07650</name>
</gene>
<evidence type="ECO:0000313" key="2">
    <source>
        <dbReference type="Proteomes" id="UP000029629"/>
    </source>
</evidence>
<dbReference type="AlphaFoldDB" id="A0A095Z633"/>
<accession>A0A095Z633</accession>